<keyword evidence="3 6" id="KW-0805">Transcription regulation</keyword>
<comment type="similarity">
    <text evidence="6">Belongs to the transcriptional regulatory CopG/NikR family.</text>
</comment>
<evidence type="ECO:0000256" key="7">
    <source>
        <dbReference type="SAM" id="MobiDB-lite"/>
    </source>
</evidence>
<keyword evidence="4 6" id="KW-0238">DNA-binding</keyword>
<dbReference type="HAMAP" id="MF_00476">
    <property type="entry name" value="NikR"/>
    <property type="match status" value="1"/>
</dbReference>
<organism evidence="9 10">
    <name type="scientific">Paenibacillus sabuli</name>
    <dbReference type="NCBI Taxonomy" id="2772509"/>
    <lineage>
        <taxon>Bacteria</taxon>
        <taxon>Bacillati</taxon>
        <taxon>Bacillota</taxon>
        <taxon>Bacilli</taxon>
        <taxon>Bacillales</taxon>
        <taxon>Paenibacillaceae</taxon>
        <taxon>Paenibacillus</taxon>
    </lineage>
</organism>
<keyword evidence="10" id="KW-1185">Reference proteome</keyword>
<dbReference type="GO" id="GO:0003677">
    <property type="term" value="F:DNA binding"/>
    <property type="evidence" value="ECO:0007669"/>
    <property type="project" value="UniProtKB-KW"/>
</dbReference>
<keyword evidence="2 6" id="KW-0479">Metal-binding</keyword>
<dbReference type="InterPro" id="IPR050192">
    <property type="entry name" value="CopG/NikR_regulator"/>
</dbReference>
<evidence type="ECO:0000256" key="2">
    <source>
        <dbReference type="ARBA" id="ARBA00022723"/>
    </source>
</evidence>
<keyword evidence="1 6" id="KW-0533">Nickel</keyword>
<dbReference type="InterPro" id="IPR010985">
    <property type="entry name" value="Ribbon_hlx_hlx"/>
</dbReference>
<dbReference type="CDD" id="cd22231">
    <property type="entry name" value="RHH_NikR_HicB-like"/>
    <property type="match status" value="1"/>
</dbReference>
<comment type="caution">
    <text evidence="9">The sequence shown here is derived from an EMBL/GenBank/DDBJ whole genome shotgun (WGS) entry which is preliminary data.</text>
</comment>
<evidence type="ECO:0000256" key="5">
    <source>
        <dbReference type="ARBA" id="ARBA00023163"/>
    </source>
</evidence>
<accession>A0A927BP68</accession>
<dbReference type="NCBIfam" id="NF002815">
    <property type="entry name" value="PRK02967.1"/>
    <property type="match status" value="1"/>
</dbReference>
<dbReference type="PANTHER" id="PTHR34719:SF2">
    <property type="entry name" value="NICKEL-RESPONSIVE REGULATOR"/>
    <property type="match status" value="1"/>
</dbReference>
<dbReference type="GO" id="GO:0003700">
    <property type="term" value="F:DNA-binding transcription factor activity"/>
    <property type="evidence" value="ECO:0007669"/>
    <property type="project" value="UniProtKB-UniRule"/>
</dbReference>
<evidence type="ECO:0000256" key="3">
    <source>
        <dbReference type="ARBA" id="ARBA00023015"/>
    </source>
</evidence>
<dbReference type="NCBIfam" id="NF003381">
    <property type="entry name" value="PRK04460.1"/>
    <property type="match status" value="1"/>
</dbReference>
<comment type="function">
    <text evidence="6">Transcriptional regulator.</text>
</comment>
<dbReference type="Gene3D" id="1.10.1220.10">
    <property type="entry name" value="Met repressor-like"/>
    <property type="match status" value="1"/>
</dbReference>
<sequence>MTLADKEELTRFGVSFPAPLIEQFDEYIGGQGYTNRSEAIRDLVRKALLDPSRMDSEQAVAGTIVMVYDHHVNELQHLLTELQHGYHHDIVSTMHVHLNHDQCLEVIVVRGRLSRLRALHQQLQVLKGVAYAELSVTYADQAHAPEAHAHEAHAHEGHAHEGHAHESDAREAHESEA</sequence>
<dbReference type="EMBL" id="JACXIZ010000008">
    <property type="protein sequence ID" value="MBD2844166.1"/>
    <property type="molecule type" value="Genomic_DNA"/>
</dbReference>
<keyword evidence="5 6" id="KW-0804">Transcription</keyword>
<dbReference type="InterPro" id="IPR013321">
    <property type="entry name" value="Arc_rbn_hlx_hlx"/>
</dbReference>
<feature type="region of interest" description="Disordered" evidence="7">
    <location>
        <begin position="146"/>
        <end position="177"/>
    </location>
</feature>
<reference evidence="9" key="1">
    <citation type="submission" date="2020-09" db="EMBL/GenBank/DDBJ databases">
        <title>A novel bacterium of genus Paenibacillus, isolated from South China Sea.</title>
        <authorList>
            <person name="Huang H."/>
            <person name="Mo K."/>
            <person name="Hu Y."/>
        </authorList>
    </citation>
    <scope>NUCLEOTIDE SEQUENCE</scope>
    <source>
        <strain evidence="9">IB182496</strain>
    </source>
</reference>
<comment type="cofactor">
    <cofactor evidence="6">
        <name>Ni(2+)</name>
        <dbReference type="ChEBI" id="CHEBI:49786"/>
    </cofactor>
    <text evidence="6">Binds 1 nickel ion per subunit.</text>
</comment>
<dbReference type="Pfam" id="PF08753">
    <property type="entry name" value="NikR_C"/>
    <property type="match status" value="1"/>
</dbReference>
<feature type="binding site" evidence="6">
    <location>
        <position position="103"/>
    </location>
    <ligand>
        <name>Ni(2+)</name>
        <dbReference type="ChEBI" id="CHEBI:49786"/>
    </ligand>
</feature>
<dbReference type="Proteomes" id="UP000621560">
    <property type="component" value="Unassembled WGS sequence"/>
</dbReference>
<evidence type="ECO:0000313" key="9">
    <source>
        <dbReference type="EMBL" id="MBD2844166.1"/>
    </source>
</evidence>
<dbReference type="InterPro" id="IPR022988">
    <property type="entry name" value="Ni_resp_reg_NikR"/>
</dbReference>
<feature type="domain" description="Transcription factor NikR nickel binding C-terminal" evidence="8">
    <location>
        <begin position="61"/>
        <end position="137"/>
    </location>
</feature>
<evidence type="ECO:0000313" key="10">
    <source>
        <dbReference type="Proteomes" id="UP000621560"/>
    </source>
</evidence>
<evidence type="ECO:0000256" key="6">
    <source>
        <dbReference type="HAMAP-Rule" id="MF_00476"/>
    </source>
</evidence>
<gene>
    <name evidence="9" type="primary">nikR</name>
    <name evidence="9" type="ORF">IDH44_03115</name>
</gene>
<dbReference type="NCBIfam" id="NF002169">
    <property type="entry name" value="PRK01002.1"/>
    <property type="match status" value="1"/>
</dbReference>
<evidence type="ECO:0000256" key="4">
    <source>
        <dbReference type="ARBA" id="ARBA00023125"/>
    </source>
</evidence>
<dbReference type="SUPFAM" id="SSF55021">
    <property type="entry name" value="ACT-like"/>
    <property type="match status" value="1"/>
</dbReference>
<protein>
    <recommendedName>
        <fullName evidence="6">Putative nickel-responsive regulator</fullName>
    </recommendedName>
</protein>
<dbReference type="InterPro" id="IPR027271">
    <property type="entry name" value="Acetolactate_synth/TF_NikR_C"/>
</dbReference>
<dbReference type="InterPro" id="IPR045865">
    <property type="entry name" value="ACT-like_dom_sf"/>
</dbReference>
<evidence type="ECO:0000259" key="8">
    <source>
        <dbReference type="Pfam" id="PF08753"/>
    </source>
</evidence>
<evidence type="ECO:0000256" key="1">
    <source>
        <dbReference type="ARBA" id="ARBA00022596"/>
    </source>
</evidence>
<dbReference type="InterPro" id="IPR014864">
    <property type="entry name" value="TF_NikR_Ni-bd_C"/>
</dbReference>
<name>A0A927BP68_9BACL</name>
<dbReference type="RefSeq" id="WP_190914605.1">
    <property type="nucleotide sequence ID" value="NZ_JACXIZ010000008.1"/>
</dbReference>
<dbReference type="PANTHER" id="PTHR34719">
    <property type="entry name" value="NICKEL-RESPONSIVE REGULATOR"/>
    <property type="match status" value="1"/>
</dbReference>
<dbReference type="GO" id="GO:0016151">
    <property type="term" value="F:nickel cation binding"/>
    <property type="evidence" value="ECO:0007669"/>
    <property type="project" value="UniProtKB-UniRule"/>
</dbReference>
<feature type="binding site" evidence="6">
    <location>
        <position position="95"/>
    </location>
    <ligand>
        <name>Ni(2+)</name>
        <dbReference type="ChEBI" id="CHEBI:49786"/>
    </ligand>
</feature>
<feature type="binding site" evidence="6">
    <location>
        <position position="97"/>
    </location>
    <ligand>
        <name>Ni(2+)</name>
        <dbReference type="ChEBI" id="CHEBI:49786"/>
    </ligand>
</feature>
<proteinExistence type="inferred from homology"/>
<dbReference type="AlphaFoldDB" id="A0A927BP68"/>
<dbReference type="SUPFAM" id="SSF47598">
    <property type="entry name" value="Ribbon-helix-helix"/>
    <property type="match status" value="1"/>
</dbReference>
<dbReference type="GO" id="GO:0010045">
    <property type="term" value="P:response to nickel cation"/>
    <property type="evidence" value="ECO:0007669"/>
    <property type="project" value="InterPro"/>
</dbReference>
<dbReference type="Gene3D" id="3.30.70.1150">
    <property type="entry name" value="ACT-like. Chain A, domain 2"/>
    <property type="match status" value="1"/>
</dbReference>
<feature type="binding site" evidence="6">
    <location>
        <position position="84"/>
    </location>
    <ligand>
        <name>Ni(2+)</name>
        <dbReference type="ChEBI" id="CHEBI:49786"/>
    </ligand>
</feature>